<feature type="domain" description="VOC" evidence="1">
    <location>
        <begin position="5"/>
        <end position="121"/>
    </location>
</feature>
<accession>A0ABW7QYH0</accession>
<evidence type="ECO:0000313" key="2">
    <source>
        <dbReference type="EMBL" id="MFH8550041.1"/>
    </source>
</evidence>
<dbReference type="InterPro" id="IPR037523">
    <property type="entry name" value="VOC_core"/>
</dbReference>
<dbReference type="Gene3D" id="3.10.180.10">
    <property type="entry name" value="2,3-Dihydroxybiphenyl 1,2-Dioxygenase, domain 1"/>
    <property type="match status" value="1"/>
</dbReference>
<dbReference type="PANTHER" id="PTHR39175:SF1">
    <property type="entry name" value="FAMILY PROTEIN, PUTATIVE (AFU_ORTHOLOGUE AFUA_3G15060)-RELATED"/>
    <property type="match status" value="1"/>
</dbReference>
<dbReference type="RefSeq" id="WP_397716387.1">
    <property type="nucleotide sequence ID" value="NZ_JBIRGN010000007.1"/>
</dbReference>
<comment type="caution">
    <text evidence="2">The sequence shown here is derived from an EMBL/GenBank/DDBJ whole genome shotgun (WGS) entry which is preliminary data.</text>
</comment>
<dbReference type="SUPFAM" id="SSF54593">
    <property type="entry name" value="Glyoxalase/Bleomycin resistance protein/Dihydroxybiphenyl dioxygenase"/>
    <property type="match status" value="1"/>
</dbReference>
<evidence type="ECO:0000259" key="1">
    <source>
        <dbReference type="PROSITE" id="PS51819"/>
    </source>
</evidence>
<name>A0ABW7QYH0_9ACTN</name>
<keyword evidence="3" id="KW-1185">Reference proteome</keyword>
<gene>
    <name evidence="2" type="ORF">ACH4F9_34060</name>
</gene>
<dbReference type="PROSITE" id="PS51819">
    <property type="entry name" value="VOC"/>
    <property type="match status" value="1"/>
</dbReference>
<dbReference type="PANTHER" id="PTHR39175">
    <property type="entry name" value="FAMILY PROTEIN, PUTATIVE (AFU_ORTHOLOGUE AFUA_3G15060)-RELATED"/>
    <property type="match status" value="1"/>
</dbReference>
<dbReference type="EMBL" id="JBIRGQ010000007">
    <property type="protein sequence ID" value="MFH8550041.1"/>
    <property type="molecule type" value="Genomic_DNA"/>
</dbReference>
<sequence>MPLTSVDHVQLAAPPGSEALLRAFYCGVLGMTEVPKPPELASRGGCWFLAGAGAVELHLGIEADFRPARKAHPGLRVDDISAYAEQLASRGVPLTWDHALPGRRRFYTEDPVGNRLEFLEGPGRGGCRCCR</sequence>
<protein>
    <submittedName>
        <fullName evidence="2">VOC family protein</fullName>
    </submittedName>
</protein>
<proteinExistence type="predicted"/>
<reference evidence="2 3" key="1">
    <citation type="submission" date="2024-10" db="EMBL/GenBank/DDBJ databases">
        <title>The Natural Products Discovery Center: Release of the First 8490 Sequenced Strains for Exploring Actinobacteria Biosynthetic Diversity.</title>
        <authorList>
            <person name="Kalkreuter E."/>
            <person name="Kautsar S.A."/>
            <person name="Yang D."/>
            <person name="Bader C.D."/>
            <person name="Teijaro C.N."/>
            <person name="Fluegel L."/>
            <person name="Davis C.M."/>
            <person name="Simpson J.R."/>
            <person name="Lauterbach L."/>
            <person name="Steele A.D."/>
            <person name="Gui C."/>
            <person name="Meng S."/>
            <person name="Li G."/>
            <person name="Viehrig K."/>
            <person name="Ye F."/>
            <person name="Su P."/>
            <person name="Kiefer A.F."/>
            <person name="Nichols A."/>
            <person name="Cepeda A.J."/>
            <person name="Yan W."/>
            <person name="Fan B."/>
            <person name="Jiang Y."/>
            <person name="Adhikari A."/>
            <person name="Zheng C.-J."/>
            <person name="Schuster L."/>
            <person name="Cowan T.M."/>
            <person name="Smanski M.J."/>
            <person name="Chevrette M.G."/>
            <person name="De Carvalho L.P.S."/>
            <person name="Shen B."/>
        </authorList>
    </citation>
    <scope>NUCLEOTIDE SEQUENCE [LARGE SCALE GENOMIC DNA]</scope>
    <source>
        <strain evidence="2 3">NPDC017990</strain>
    </source>
</reference>
<dbReference type="Proteomes" id="UP001610818">
    <property type="component" value="Unassembled WGS sequence"/>
</dbReference>
<dbReference type="Pfam" id="PF00903">
    <property type="entry name" value="Glyoxalase"/>
    <property type="match status" value="1"/>
</dbReference>
<evidence type="ECO:0000313" key="3">
    <source>
        <dbReference type="Proteomes" id="UP001610818"/>
    </source>
</evidence>
<dbReference type="InterPro" id="IPR029068">
    <property type="entry name" value="Glyas_Bleomycin-R_OHBP_Dase"/>
</dbReference>
<organism evidence="2 3">
    <name type="scientific">Streptomyces longisporoflavus</name>
    <dbReference type="NCBI Taxonomy" id="28044"/>
    <lineage>
        <taxon>Bacteria</taxon>
        <taxon>Bacillati</taxon>
        <taxon>Actinomycetota</taxon>
        <taxon>Actinomycetes</taxon>
        <taxon>Kitasatosporales</taxon>
        <taxon>Streptomycetaceae</taxon>
        <taxon>Streptomyces</taxon>
    </lineage>
</organism>
<dbReference type="InterPro" id="IPR004360">
    <property type="entry name" value="Glyas_Fos-R_dOase_dom"/>
</dbReference>